<dbReference type="STRING" id="63057.A0A2P5EFI7"/>
<feature type="domain" description="Malectin-like" evidence="9">
    <location>
        <begin position="29"/>
        <end position="354"/>
    </location>
</feature>
<dbReference type="InterPro" id="IPR001611">
    <property type="entry name" value="Leu-rich_rpt"/>
</dbReference>
<dbReference type="PRINTS" id="PR00019">
    <property type="entry name" value="LEURICHRPT"/>
</dbReference>
<keyword evidence="6" id="KW-1133">Transmembrane helix</keyword>
<evidence type="ECO:0000256" key="3">
    <source>
        <dbReference type="ARBA" id="ARBA00022692"/>
    </source>
</evidence>
<dbReference type="InterPro" id="IPR032675">
    <property type="entry name" value="LRR_dom_sf"/>
</dbReference>
<comment type="caution">
    <text evidence="10">The sequence shown here is derived from an EMBL/GenBank/DDBJ whole genome shotgun (WGS) entry which is preliminary data.</text>
</comment>
<dbReference type="GO" id="GO:0016020">
    <property type="term" value="C:membrane"/>
    <property type="evidence" value="ECO:0007669"/>
    <property type="project" value="UniProtKB-SubCell"/>
</dbReference>
<dbReference type="AlphaFoldDB" id="A0A2P5EFI7"/>
<dbReference type="PROSITE" id="PS51450">
    <property type="entry name" value="LRR"/>
    <property type="match status" value="1"/>
</dbReference>
<evidence type="ECO:0000259" key="9">
    <source>
        <dbReference type="Pfam" id="PF12819"/>
    </source>
</evidence>
<keyword evidence="3" id="KW-0812">Transmembrane</keyword>
<dbReference type="EMBL" id="JXTC01000165">
    <property type="protein sequence ID" value="PON84276.1"/>
    <property type="molecule type" value="Genomic_DNA"/>
</dbReference>
<keyword evidence="5" id="KW-0677">Repeat</keyword>
<dbReference type="InterPro" id="IPR024788">
    <property type="entry name" value="Malectin-like_Carb-bd_dom"/>
</dbReference>
<dbReference type="PANTHER" id="PTHR45631:SF202">
    <property type="entry name" value="SENESCENCE-INDUCED RECEPTOR-LIKE SERINE_THREONINE-PROTEIN KINASE"/>
    <property type="match status" value="1"/>
</dbReference>
<reference evidence="11" key="1">
    <citation type="submission" date="2016-06" db="EMBL/GenBank/DDBJ databases">
        <title>Parallel loss of symbiosis genes in relatives of nitrogen-fixing non-legume Parasponia.</title>
        <authorList>
            <person name="Van Velzen R."/>
            <person name="Holmer R."/>
            <person name="Bu F."/>
            <person name="Rutten L."/>
            <person name="Van Zeijl A."/>
            <person name="Liu W."/>
            <person name="Santuari L."/>
            <person name="Cao Q."/>
            <person name="Sharma T."/>
            <person name="Shen D."/>
            <person name="Roswanjaya Y."/>
            <person name="Wardhani T."/>
            <person name="Kalhor M.S."/>
            <person name="Jansen J."/>
            <person name="Van den Hoogen J."/>
            <person name="Gungor B."/>
            <person name="Hartog M."/>
            <person name="Hontelez J."/>
            <person name="Verver J."/>
            <person name="Yang W.-C."/>
            <person name="Schijlen E."/>
            <person name="Repin R."/>
            <person name="Schilthuizen M."/>
            <person name="Schranz E."/>
            <person name="Heidstra R."/>
            <person name="Miyata K."/>
            <person name="Fedorova E."/>
            <person name="Kohlen W."/>
            <person name="Bisseling T."/>
            <person name="Smit S."/>
            <person name="Geurts R."/>
        </authorList>
    </citation>
    <scope>NUCLEOTIDE SEQUENCE [LARGE SCALE GENOMIC DNA]</scope>
    <source>
        <strain evidence="11">cv. RG33-2</strain>
    </source>
</reference>
<dbReference type="Pfam" id="PF13855">
    <property type="entry name" value="LRR_8"/>
    <property type="match status" value="1"/>
</dbReference>
<keyword evidence="7" id="KW-0472">Membrane</keyword>
<keyword evidence="11" id="KW-1185">Reference proteome</keyword>
<keyword evidence="2" id="KW-0433">Leucine-rich repeat</keyword>
<dbReference type="FunFam" id="3.80.10.10:FF:000129">
    <property type="entry name" value="Leucine-rich repeat receptor-like kinase"/>
    <property type="match status" value="1"/>
</dbReference>
<sequence length="535" mass="60057">MGSKYFLVAALMLVALVHADQNQTGFLSIDCGASTSNYIDATTGFTYVSDEGFTENGVNRVIADAYKVQVNEQQFWNVRSFPEGRRNCYTLKPTLGKGTKYAVRARFMYGNYDNEGQPPTFDLYLGVDLWDTVITQYPWFRVEKEIIFFPTEDRIDVCLVNSGYGTPFISVLELRPWNTQSYNVNETGSVLVNFGRYDLNPAINQVSRYKEDVYDRLWSPFTTDIWTPINTTSGDNITKNIYQVPSPVMSNAYTPNATSKNLGLVFTPGNSTFKFYFYLHFAEIQLLQANESREFNIYVNDDLSQGPFVPSFLETTTIISRSDSVSSDGKIYIWLNQTKNSTLPPLLNAVEFYRITELSQLGTDQTDVNAILNIKSMYRVKRNWQGDPCLPEAYLWDGLNCSYNANNPPRIISLNLSSGGLEGLISSYIANLTMLQSLDLSNNNLTGTIPDFLAQLSFLRVINLKGNNLKGPVPAALLERSNNGLSLSVDDNVLGNQKLSPPTNETSSSPRYSCSKDFFVPLFASVGGIWLHFIL</sequence>
<dbReference type="InParanoid" id="A0A2P5EFI7"/>
<evidence type="ECO:0000256" key="7">
    <source>
        <dbReference type="ARBA" id="ARBA00023136"/>
    </source>
</evidence>
<organism evidence="10 11">
    <name type="scientific">Trema orientale</name>
    <name type="common">Charcoal tree</name>
    <name type="synonym">Celtis orientalis</name>
    <dbReference type="NCBI Taxonomy" id="63057"/>
    <lineage>
        <taxon>Eukaryota</taxon>
        <taxon>Viridiplantae</taxon>
        <taxon>Streptophyta</taxon>
        <taxon>Embryophyta</taxon>
        <taxon>Tracheophyta</taxon>
        <taxon>Spermatophyta</taxon>
        <taxon>Magnoliopsida</taxon>
        <taxon>eudicotyledons</taxon>
        <taxon>Gunneridae</taxon>
        <taxon>Pentapetalae</taxon>
        <taxon>rosids</taxon>
        <taxon>fabids</taxon>
        <taxon>Rosales</taxon>
        <taxon>Cannabaceae</taxon>
        <taxon>Trema</taxon>
    </lineage>
</organism>
<dbReference type="Gene3D" id="3.80.10.10">
    <property type="entry name" value="Ribonuclease Inhibitor"/>
    <property type="match status" value="1"/>
</dbReference>
<evidence type="ECO:0000256" key="1">
    <source>
        <dbReference type="ARBA" id="ARBA00004167"/>
    </source>
</evidence>
<evidence type="ECO:0000256" key="6">
    <source>
        <dbReference type="ARBA" id="ARBA00022989"/>
    </source>
</evidence>
<dbReference type="OrthoDB" id="2017114at2759"/>
<feature type="signal peptide" evidence="8">
    <location>
        <begin position="1"/>
        <end position="19"/>
    </location>
</feature>
<accession>A0A2P5EFI7</accession>
<dbReference type="PANTHER" id="PTHR45631">
    <property type="entry name" value="OS07G0107800 PROTEIN-RELATED"/>
    <property type="match status" value="1"/>
</dbReference>
<evidence type="ECO:0000256" key="8">
    <source>
        <dbReference type="SAM" id="SignalP"/>
    </source>
</evidence>
<proteinExistence type="predicted"/>
<feature type="chain" id="PRO_5015185766" evidence="8">
    <location>
        <begin position="20"/>
        <end position="535"/>
    </location>
</feature>
<dbReference type="SUPFAM" id="SSF52058">
    <property type="entry name" value="L domain-like"/>
    <property type="match status" value="1"/>
</dbReference>
<evidence type="ECO:0000256" key="4">
    <source>
        <dbReference type="ARBA" id="ARBA00022729"/>
    </source>
</evidence>
<name>A0A2P5EFI7_TREOI</name>
<dbReference type="Proteomes" id="UP000237000">
    <property type="component" value="Unassembled WGS sequence"/>
</dbReference>
<evidence type="ECO:0000313" key="10">
    <source>
        <dbReference type="EMBL" id="PON84276.1"/>
    </source>
</evidence>
<comment type="subcellular location">
    <subcellularLocation>
        <location evidence="1">Membrane</location>
        <topology evidence="1">Single-pass membrane protein</topology>
    </subcellularLocation>
</comment>
<evidence type="ECO:0000256" key="2">
    <source>
        <dbReference type="ARBA" id="ARBA00022614"/>
    </source>
</evidence>
<evidence type="ECO:0000313" key="11">
    <source>
        <dbReference type="Proteomes" id="UP000237000"/>
    </source>
</evidence>
<gene>
    <name evidence="10" type="ORF">TorRG33x02_199180</name>
</gene>
<keyword evidence="4 8" id="KW-0732">Signal</keyword>
<evidence type="ECO:0000256" key="5">
    <source>
        <dbReference type="ARBA" id="ARBA00022737"/>
    </source>
</evidence>
<dbReference type="Pfam" id="PF12819">
    <property type="entry name" value="Malectin_like"/>
    <property type="match status" value="1"/>
</dbReference>
<protein>
    <submittedName>
        <fullName evidence="10">Malectin-like carbohydrate-binding domain containing protein</fullName>
    </submittedName>
</protein>